<sequence length="74" mass="8024">MGDGVQSELDVDVADRVEAAQWESDETALSAALDDMRATTAPNTYGEFRDDGSLATWLHNPEVIHDLLFVGSEA</sequence>
<keyword evidence="2" id="KW-1185">Reference proteome</keyword>
<dbReference type="RefSeq" id="WP_208290369.1">
    <property type="nucleotide sequence ID" value="NZ_CP074404.1"/>
</dbReference>
<dbReference type="EMBL" id="JAGFBM010000009">
    <property type="protein sequence ID" value="MBO3086325.1"/>
    <property type="molecule type" value="Genomic_DNA"/>
</dbReference>
<reference evidence="1 2" key="1">
    <citation type="submission" date="2021-03" db="EMBL/GenBank/DDBJ databases">
        <title>novel species in genus Cellulomonas.</title>
        <authorList>
            <person name="Zhang G."/>
        </authorList>
    </citation>
    <scope>NUCLEOTIDE SEQUENCE [LARGE SCALE GENOMIC DNA]</scope>
    <source>
        <strain evidence="2">zg-ZUI188</strain>
    </source>
</reference>
<name>A0ABS3SKQ1_9CELL</name>
<gene>
    <name evidence="1" type="ORF">J4035_16900</name>
</gene>
<proteinExistence type="predicted"/>
<evidence type="ECO:0000313" key="2">
    <source>
        <dbReference type="Proteomes" id="UP000678317"/>
    </source>
</evidence>
<organism evidence="1 2">
    <name type="scientific">Cellulomonas fengjieae</name>
    <dbReference type="NCBI Taxonomy" id="2819978"/>
    <lineage>
        <taxon>Bacteria</taxon>
        <taxon>Bacillati</taxon>
        <taxon>Actinomycetota</taxon>
        <taxon>Actinomycetes</taxon>
        <taxon>Micrococcales</taxon>
        <taxon>Cellulomonadaceae</taxon>
        <taxon>Cellulomonas</taxon>
    </lineage>
</organism>
<protein>
    <submittedName>
        <fullName evidence="1">Uncharacterized protein</fullName>
    </submittedName>
</protein>
<comment type="caution">
    <text evidence="1">The sequence shown here is derived from an EMBL/GenBank/DDBJ whole genome shotgun (WGS) entry which is preliminary data.</text>
</comment>
<evidence type="ECO:0000313" key="1">
    <source>
        <dbReference type="EMBL" id="MBO3086325.1"/>
    </source>
</evidence>
<accession>A0ABS3SKQ1</accession>
<dbReference type="Proteomes" id="UP000678317">
    <property type="component" value="Unassembled WGS sequence"/>
</dbReference>